<name>A0A0A8ZII6_ARUDO</name>
<proteinExistence type="predicted"/>
<dbReference type="AlphaFoldDB" id="A0A0A8ZII6"/>
<reference evidence="1" key="2">
    <citation type="journal article" date="2015" name="Data Brief">
        <title>Shoot transcriptome of the giant reed, Arundo donax.</title>
        <authorList>
            <person name="Barrero R.A."/>
            <person name="Guerrero F.D."/>
            <person name="Moolhuijzen P."/>
            <person name="Goolsby J.A."/>
            <person name="Tidwell J."/>
            <person name="Bellgard S.E."/>
            <person name="Bellgard M.I."/>
        </authorList>
    </citation>
    <scope>NUCLEOTIDE SEQUENCE</scope>
    <source>
        <tissue evidence="1">Shoot tissue taken approximately 20 cm above the soil surface</tissue>
    </source>
</reference>
<reference evidence="1" key="1">
    <citation type="submission" date="2014-09" db="EMBL/GenBank/DDBJ databases">
        <authorList>
            <person name="Magalhaes I.L.F."/>
            <person name="Oliveira U."/>
            <person name="Santos F.R."/>
            <person name="Vidigal T.H.D.A."/>
            <person name="Brescovit A.D."/>
            <person name="Santos A.J."/>
        </authorList>
    </citation>
    <scope>NUCLEOTIDE SEQUENCE</scope>
    <source>
        <tissue evidence="1">Shoot tissue taken approximately 20 cm above the soil surface</tissue>
    </source>
</reference>
<organism evidence="1">
    <name type="scientific">Arundo donax</name>
    <name type="common">Giant reed</name>
    <name type="synonym">Donax arundinaceus</name>
    <dbReference type="NCBI Taxonomy" id="35708"/>
    <lineage>
        <taxon>Eukaryota</taxon>
        <taxon>Viridiplantae</taxon>
        <taxon>Streptophyta</taxon>
        <taxon>Embryophyta</taxon>
        <taxon>Tracheophyta</taxon>
        <taxon>Spermatophyta</taxon>
        <taxon>Magnoliopsida</taxon>
        <taxon>Liliopsida</taxon>
        <taxon>Poales</taxon>
        <taxon>Poaceae</taxon>
        <taxon>PACMAD clade</taxon>
        <taxon>Arundinoideae</taxon>
        <taxon>Arundineae</taxon>
        <taxon>Arundo</taxon>
    </lineage>
</organism>
<sequence length="19" mass="2068">MKVLPVTSVLNDNIAIINL</sequence>
<evidence type="ECO:0000313" key="1">
    <source>
        <dbReference type="EMBL" id="JAD37513.1"/>
    </source>
</evidence>
<protein>
    <submittedName>
        <fullName evidence="1">Uncharacterized protein</fullName>
    </submittedName>
</protein>
<dbReference type="EMBL" id="GBRH01260382">
    <property type="protein sequence ID" value="JAD37513.1"/>
    <property type="molecule type" value="Transcribed_RNA"/>
</dbReference>
<accession>A0A0A8ZII6</accession>